<dbReference type="PANTHER" id="PTHR23354:SF62">
    <property type="entry name" value="MUSTARD, ISOFORM V"/>
    <property type="match status" value="1"/>
</dbReference>
<dbReference type="Proteomes" id="UP000663881">
    <property type="component" value="Unassembled WGS sequence"/>
</dbReference>
<evidence type="ECO:0000313" key="7">
    <source>
        <dbReference type="EMBL" id="CAF1394810.1"/>
    </source>
</evidence>
<dbReference type="EMBL" id="CAJNON010001232">
    <property type="protein sequence ID" value="CAF1443142.1"/>
    <property type="molecule type" value="Genomic_DNA"/>
</dbReference>
<dbReference type="AlphaFoldDB" id="A0A815P272"/>
<comment type="similarity">
    <text evidence="2">Belongs to the OXR1 family.</text>
</comment>
<dbReference type="EMBL" id="CAJOAZ010002625">
    <property type="protein sequence ID" value="CAF3945780.1"/>
    <property type="molecule type" value="Genomic_DNA"/>
</dbReference>
<accession>A0A815P272</accession>
<evidence type="ECO:0000259" key="6">
    <source>
        <dbReference type="PROSITE" id="PS51886"/>
    </source>
</evidence>
<evidence type="ECO:0000313" key="11">
    <source>
        <dbReference type="EMBL" id="CAF3741424.1"/>
    </source>
</evidence>
<dbReference type="Proteomes" id="UP000663844">
    <property type="component" value="Unassembled WGS sequence"/>
</dbReference>
<name>A0A815P272_9BILA</name>
<evidence type="ECO:0000256" key="1">
    <source>
        <dbReference type="ARBA" id="ARBA00004173"/>
    </source>
</evidence>
<gene>
    <name evidence="8" type="ORF">IZO911_LOCUS41454</name>
    <name evidence="7" type="ORF">JYZ213_LOCUS37418</name>
    <name evidence="10" type="ORF">KXQ929_LOCUS12070</name>
    <name evidence="11" type="ORF">OKA104_LOCUS15123</name>
    <name evidence="12" type="ORF">OXD698_LOCUS26387</name>
    <name evidence="9" type="ORF">VCS650_LOCUS39011</name>
</gene>
<comment type="caution">
    <text evidence="9">The sequence shown here is derived from an EMBL/GenBank/DDBJ whole genome shotgun (WGS) entry which is preliminary data.</text>
</comment>
<comment type="subcellular location">
    <subcellularLocation>
        <location evidence="1">Mitochondrion</location>
    </subcellularLocation>
</comment>
<dbReference type="GO" id="GO:0005739">
    <property type="term" value="C:mitochondrion"/>
    <property type="evidence" value="ECO:0007669"/>
    <property type="project" value="UniProtKB-SubCell"/>
</dbReference>
<evidence type="ECO:0000313" key="8">
    <source>
        <dbReference type="EMBL" id="CAF1434901.1"/>
    </source>
</evidence>
<dbReference type="PANTHER" id="PTHR23354">
    <property type="entry name" value="NUCLEOLAR PROTEIN 7/ESTROGEN RECEPTOR COACTIVATOR-RELATED"/>
    <property type="match status" value="1"/>
</dbReference>
<dbReference type="Proteomes" id="UP000663868">
    <property type="component" value="Unassembled WGS sequence"/>
</dbReference>
<sequence length="288" mass="32640">MMRTLSKVLSNTSCSSNESTPHPSSPFNSRRFTFHSITTRLSDSKKDFLDQIPHHQEQLLHLKKRAKSLLPSSVLNQLTSDRRNSSTAIISVDEIYRRINATHANPTHTPDIGIPPPKLLQPSTLVDEEQSKQILLELPARVHGLNWNMIFSTETNGFSLNQLYRRSMEVDSDAPALLIVKDVEQNMFGAYISQQLMISEGFYGTGESFLFTFYPKFQVFHWTGNNQFFVKGDVKTLGIGSGEGTYGLWLDADLYHGRTCPSKTFNNVRLSSKEDFIIASVEVWTFID</sequence>
<dbReference type="Pfam" id="PF07534">
    <property type="entry name" value="TLD"/>
    <property type="match status" value="1"/>
</dbReference>
<evidence type="ECO:0000313" key="12">
    <source>
        <dbReference type="EMBL" id="CAF3945780.1"/>
    </source>
</evidence>
<organism evidence="9 13">
    <name type="scientific">Adineta steineri</name>
    <dbReference type="NCBI Taxonomy" id="433720"/>
    <lineage>
        <taxon>Eukaryota</taxon>
        <taxon>Metazoa</taxon>
        <taxon>Spiralia</taxon>
        <taxon>Gnathifera</taxon>
        <taxon>Rotifera</taxon>
        <taxon>Eurotatoria</taxon>
        <taxon>Bdelloidea</taxon>
        <taxon>Adinetida</taxon>
        <taxon>Adinetidae</taxon>
        <taxon>Adineta</taxon>
    </lineage>
</organism>
<dbReference type="EMBL" id="CAJOBB010000612">
    <property type="protein sequence ID" value="CAF3715948.1"/>
    <property type="molecule type" value="Genomic_DNA"/>
</dbReference>
<dbReference type="EMBL" id="CAJOAY010000823">
    <property type="protein sequence ID" value="CAF3741424.1"/>
    <property type="molecule type" value="Genomic_DNA"/>
</dbReference>
<dbReference type="InterPro" id="IPR006571">
    <property type="entry name" value="TLDc_dom"/>
</dbReference>
<dbReference type="GO" id="GO:0005634">
    <property type="term" value="C:nucleus"/>
    <property type="evidence" value="ECO:0007669"/>
    <property type="project" value="TreeGrafter"/>
</dbReference>
<evidence type="ECO:0000313" key="13">
    <source>
        <dbReference type="Proteomes" id="UP000663891"/>
    </source>
</evidence>
<evidence type="ECO:0000256" key="4">
    <source>
        <dbReference type="ARBA" id="ARBA00040604"/>
    </source>
</evidence>
<dbReference type="EMBL" id="CAJNOE010001577">
    <property type="protein sequence ID" value="CAF1434901.1"/>
    <property type="molecule type" value="Genomic_DNA"/>
</dbReference>
<dbReference type="Proteomes" id="UP000663845">
    <property type="component" value="Unassembled WGS sequence"/>
</dbReference>
<protein>
    <recommendedName>
        <fullName evidence="4">Oxidation resistance protein 1</fullName>
    </recommendedName>
</protein>
<dbReference type="SMART" id="SM00584">
    <property type="entry name" value="TLDc"/>
    <property type="match status" value="1"/>
</dbReference>
<reference evidence="9" key="1">
    <citation type="submission" date="2021-02" db="EMBL/GenBank/DDBJ databases">
        <authorList>
            <person name="Nowell W R."/>
        </authorList>
    </citation>
    <scope>NUCLEOTIDE SEQUENCE</scope>
</reference>
<feature type="region of interest" description="Disordered" evidence="5">
    <location>
        <begin position="1"/>
        <end position="30"/>
    </location>
</feature>
<proteinExistence type="inferred from homology"/>
<dbReference type="Proteomes" id="UP000663891">
    <property type="component" value="Unassembled WGS sequence"/>
</dbReference>
<dbReference type="Proteomes" id="UP000663860">
    <property type="component" value="Unassembled WGS sequence"/>
</dbReference>
<keyword evidence="3" id="KW-0496">Mitochondrion</keyword>
<evidence type="ECO:0000313" key="10">
    <source>
        <dbReference type="EMBL" id="CAF3715948.1"/>
    </source>
</evidence>
<evidence type="ECO:0000256" key="5">
    <source>
        <dbReference type="SAM" id="MobiDB-lite"/>
    </source>
</evidence>
<dbReference type="PROSITE" id="PS51886">
    <property type="entry name" value="TLDC"/>
    <property type="match status" value="1"/>
</dbReference>
<evidence type="ECO:0000256" key="2">
    <source>
        <dbReference type="ARBA" id="ARBA00009540"/>
    </source>
</evidence>
<dbReference type="EMBL" id="CAJNOG010000997">
    <property type="protein sequence ID" value="CAF1394810.1"/>
    <property type="molecule type" value="Genomic_DNA"/>
</dbReference>
<dbReference type="OrthoDB" id="26679at2759"/>
<evidence type="ECO:0000313" key="9">
    <source>
        <dbReference type="EMBL" id="CAF1443142.1"/>
    </source>
</evidence>
<feature type="compositionally biased region" description="Polar residues" evidence="5">
    <location>
        <begin position="7"/>
        <end position="30"/>
    </location>
</feature>
<evidence type="ECO:0000256" key="3">
    <source>
        <dbReference type="ARBA" id="ARBA00023128"/>
    </source>
</evidence>
<dbReference type="GO" id="GO:0006979">
    <property type="term" value="P:response to oxidative stress"/>
    <property type="evidence" value="ECO:0007669"/>
    <property type="project" value="TreeGrafter"/>
</dbReference>
<feature type="domain" description="TLDc" evidence="6">
    <location>
        <begin position="124"/>
        <end position="287"/>
    </location>
</feature>